<evidence type="ECO:0000313" key="1">
    <source>
        <dbReference type="EMBL" id="SES64368.1"/>
    </source>
</evidence>
<organism evidence="1 2">
    <name type="scientific">[Clostridium] polysaccharolyticum</name>
    <dbReference type="NCBI Taxonomy" id="29364"/>
    <lineage>
        <taxon>Bacteria</taxon>
        <taxon>Bacillati</taxon>
        <taxon>Bacillota</taxon>
        <taxon>Clostridia</taxon>
        <taxon>Lachnospirales</taxon>
        <taxon>Lachnospiraceae</taxon>
    </lineage>
</organism>
<keyword evidence="2" id="KW-1185">Reference proteome</keyword>
<dbReference type="STRING" id="29364.SAMN04487772_101166"/>
<accession>A0A1H9Y6I7</accession>
<dbReference type="RefSeq" id="WP_092475064.1">
    <property type="nucleotide sequence ID" value="NZ_FOHN01000001.1"/>
</dbReference>
<gene>
    <name evidence="1" type="ORF">SAMN04487772_101166</name>
</gene>
<reference evidence="1 2" key="1">
    <citation type="submission" date="2016-10" db="EMBL/GenBank/DDBJ databases">
        <authorList>
            <person name="de Groot N.N."/>
        </authorList>
    </citation>
    <scope>NUCLEOTIDE SEQUENCE [LARGE SCALE GENOMIC DNA]</scope>
    <source>
        <strain evidence="1 2">DSM 1801</strain>
    </source>
</reference>
<dbReference type="OrthoDB" id="2086109at2"/>
<dbReference type="EMBL" id="FOHN01000001">
    <property type="protein sequence ID" value="SES64368.1"/>
    <property type="molecule type" value="Genomic_DNA"/>
</dbReference>
<dbReference type="AlphaFoldDB" id="A0A1H9Y6I7"/>
<name>A0A1H9Y6I7_9FIRM</name>
<sequence>MPLIHQFMMIEKESNIDFIEDWMDKIDVSDNLILYIKDSLKWMKVSCNDEMSSNNGLNYYGYSIIKGENIRKFKTIINCWIRLFQEAPEEFTLTGDFLSIEDRYEFNSYIKQEVLNQLEALETMCKGALERGSYILHNGI</sequence>
<protein>
    <submittedName>
        <fullName evidence="1">Uncharacterized protein</fullName>
    </submittedName>
</protein>
<proteinExistence type="predicted"/>
<evidence type="ECO:0000313" key="2">
    <source>
        <dbReference type="Proteomes" id="UP000199800"/>
    </source>
</evidence>
<dbReference type="Proteomes" id="UP000199800">
    <property type="component" value="Unassembled WGS sequence"/>
</dbReference>